<organism evidence="3 4">
    <name type="scientific">Lachnobacterium bovis DSM 14045</name>
    <dbReference type="NCBI Taxonomy" id="1122142"/>
    <lineage>
        <taxon>Bacteria</taxon>
        <taxon>Bacillati</taxon>
        <taxon>Bacillota</taxon>
        <taxon>Clostridia</taxon>
        <taxon>Lachnospirales</taxon>
        <taxon>Lachnospiraceae</taxon>
        <taxon>Lachnobacterium</taxon>
    </lineage>
</organism>
<sequence>MKLQLLYSRVRKAIDDYNMIDENDTIAVGISGGKDSLALLYALSGLRRFYTHKFNLIAIMINLGYDGFETKKIKDLCNQLNVPLYIVETEISKILAINNNGISDENISCSLCAKLRKGALNSKAKELNCTKVAYAHHQDDVVETTLMSQIFEGHYYCFPPVTYLSNCDISVIRPLIYVTEAEIKGFKNKYDLPVEKNRCPKDGHSKREYVKELLNQINKDNPGAKKKMFSALCSSTVEGWQKDNGS</sequence>
<protein>
    <submittedName>
        <fullName evidence="3">tRNA(Ile)-lysidine synthase TilS/MesJ</fullName>
    </submittedName>
</protein>
<gene>
    <name evidence="3" type="ORF">SAMN02910414_00151</name>
</gene>
<dbReference type="InterPro" id="IPR035107">
    <property type="entry name" value="tRNA_thiolation_TtcA_Ctu1"/>
</dbReference>
<keyword evidence="4" id="KW-1185">Reference proteome</keyword>
<dbReference type="GO" id="GO:0016740">
    <property type="term" value="F:transferase activity"/>
    <property type="evidence" value="ECO:0007669"/>
    <property type="project" value="UniProtKB-KW"/>
</dbReference>
<dbReference type="Gene3D" id="3.40.50.620">
    <property type="entry name" value="HUPs"/>
    <property type="match status" value="1"/>
</dbReference>
<accession>A0A1H3F749</accession>
<dbReference type="PIRSF" id="PIRSF004976">
    <property type="entry name" value="ATPase_YdaO"/>
    <property type="match status" value="1"/>
</dbReference>
<keyword evidence="1" id="KW-0808">Transferase</keyword>
<dbReference type="Pfam" id="PF01171">
    <property type="entry name" value="ATP_bind_3"/>
    <property type="match status" value="1"/>
</dbReference>
<dbReference type="Proteomes" id="UP000183918">
    <property type="component" value="Unassembled WGS sequence"/>
</dbReference>
<dbReference type="RefSeq" id="WP_074715096.1">
    <property type="nucleotide sequence ID" value="NZ_FNPG01000004.1"/>
</dbReference>
<evidence type="ECO:0000259" key="2">
    <source>
        <dbReference type="Pfam" id="PF01171"/>
    </source>
</evidence>
<dbReference type="STRING" id="1122142.SAMN02910414_00151"/>
<name>A0A1H3F749_9FIRM</name>
<proteinExistence type="predicted"/>
<dbReference type="EMBL" id="FNPG01000004">
    <property type="protein sequence ID" value="SDX86168.1"/>
    <property type="molecule type" value="Genomic_DNA"/>
</dbReference>
<evidence type="ECO:0000256" key="1">
    <source>
        <dbReference type="ARBA" id="ARBA00022679"/>
    </source>
</evidence>
<dbReference type="PANTHER" id="PTHR43686:SF1">
    <property type="entry name" value="AMINOTRAN_5 DOMAIN-CONTAINING PROTEIN"/>
    <property type="match status" value="1"/>
</dbReference>
<dbReference type="InterPro" id="IPR011063">
    <property type="entry name" value="TilS/TtcA_N"/>
</dbReference>
<feature type="domain" description="tRNA(Ile)-lysidine/2-thiocytidine synthase N-terminal" evidence="2">
    <location>
        <begin position="26"/>
        <end position="201"/>
    </location>
</feature>
<reference evidence="3 4" key="1">
    <citation type="submission" date="2016-10" db="EMBL/GenBank/DDBJ databases">
        <authorList>
            <person name="de Groot N.N."/>
        </authorList>
    </citation>
    <scope>NUCLEOTIDE SEQUENCE [LARGE SCALE GENOMIC DNA]</scope>
    <source>
        <strain evidence="3 4">DSM 14045</strain>
    </source>
</reference>
<dbReference type="CDD" id="cd24138">
    <property type="entry name" value="TtcA-like"/>
    <property type="match status" value="1"/>
</dbReference>
<evidence type="ECO:0000313" key="3">
    <source>
        <dbReference type="EMBL" id="SDX86168.1"/>
    </source>
</evidence>
<dbReference type="SUPFAM" id="SSF52402">
    <property type="entry name" value="Adenine nucleotide alpha hydrolases-like"/>
    <property type="match status" value="1"/>
</dbReference>
<dbReference type="AlphaFoldDB" id="A0A1H3F749"/>
<dbReference type="PANTHER" id="PTHR43686">
    <property type="entry name" value="SULFURTRANSFERASE-RELATED"/>
    <property type="match status" value="1"/>
</dbReference>
<dbReference type="InterPro" id="IPR014729">
    <property type="entry name" value="Rossmann-like_a/b/a_fold"/>
</dbReference>
<dbReference type="OrthoDB" id="9801054at2"/>
<evidence type="ECO:0000313" key="4">
    <source>
        <dbReference type="Proteomes" id="UP000183918"/>
    </source>
</evidence>
<dbReference type="GO" id="GO:0008033">
    <property type="term" value="P:tRNA processing"/>
    <property type="evidence" value="ECO:0007669"/>
    <property type="project" value="InterPro"/>
</dbReference>